<name>A0ABR0PFL2_GOSAR</name>
<dbReference type="Proteomes" id="UP001358586">
    <property type="component" value="Chromosome 7"/>
</dbReference>
<keyword evidence="2" id="KW-1185">Reference proteome</keyword>
<proteinExistence type="predicted"/>
<dbReference type="EMBL" id="JARKNE010000007">
    <property type="protein sequence ID" value="KAK5820086.1"/>
    <property type="molecule type" value="Genomic_DNA"/>
</dbReference>
<accession>A0ABR0PFL2</accession>
<reference evidence="1 2" key="1">
    <citation type="submission" date="2023-03" db="EMBL/GenBank/DDBJ databases">
        <title>WGS of Gossypium arboreum.</title>
        <authorList>
            <person name="Yu D."/>
        </authorList>
    </citation>
    <scope>NUCLEOTIDE SEQUENCE [LARGE SCALE GENOMIC DNA]</scope>
    <source>
        <tissue evidence="1">Leaf</tissue>
    </source>
</reference>
<comment type="caution">
    <text evidence="1">The sequence shown here is derived from an EMBL/GenBank/DDBJ whole genome shotgun (WGS) entry which is preliminary data.</text>
</comment>
<gene>
    <name evidence="1" type="ORF">PVK06_025131</name>
</gene>
<organism evidence="1 2">
    <name type="scientific">Gossypium arboreum</name>
    <name type="common">Tree cotton</name>
    <name type="synonym">Gossypium nanking</name>
    <dbReference type="NCBI Taxonomy" id="29729"/>
    <lineage>
        <taxon>Eukaryota</taxon>
        <taxon>Viridiplantae</taxon>
        <taxon>Streptophyta</taxon>
        <taxon>Embryophyta</taxon>
        <taxon>Tracheophyta</taxon>
        <taxon>Spermatophyta</taxon>
        <taxon>Magnoliopsida</taxon>
        <taxon>eudicotyledons</taxon>
        <taxon>Gunneridae</taxon>
        <taxon>Pentapetalae</taxon>
        <taxon>rosids</taxon>
        <taxon>malvids</taxon>
        <taxon>Malvales</taxon>
        <taxon>Malvaceae</taxon>
        <taxon>Malvoideae</taxon>
        <taxon>Gossypium</taxon>
    </lineage>
</organism>
<sequence>MSFGVKGILVESESVVEVLSWNAYQKMRLKEHALSKASSLCAFANHSIEVREPVAEGQSLQKAEFVS</sequence>
<protein>
    <submittedName>
        <fullName evidence="1">Uncharacterized protein</fullName>
    </submittedName>
</protein>
<evidence type="ECO:0000313" key="2">
    <source>
        <dbReference type="Proteomes" id="UP001358586"/>
    </source>
</evidence>
<evidence type="ECO:0000313" key="1">
    <source>
        <dbReference type="EMBL" id="KAK5820086.1"/>
    </source>
</evidence>